<feature type="transmembrane region" description="Helical" evidence="6">
    <location>
        <begin position="244"/>
        <end position="266"/>
    </location>
</feature>
<accession>A0A3R9WES3</accession>
<organism evidence="8 9">
    <name type="scientific">Edaphobacter aggregans</name>
    <dbReference type="NCBI Taxonomy" id="570835"/>
    <lineage>
        <taxon>Bacteria</taxon>
        <taxon>Pseudomonadati</taxon>
        <taxon>Acidobacteriota</taxon>
        <taxon>Terriglobia</taxon>
        <taxon>Terriglobales</taxon>
        <taxon>Acidobacteriaceae</taxon>
        <taxon>Edaphobacter</taxon>
    </lineage>
</organism>
<feature type="transmembrane region" description="Helical" evidence="6">
    <location>
        <begin position="203"/>
        <end position="224"/>
    </location>
</feature>
<feature type="transmembrane region" description="Helical" evidence="6">
    <location>
        <begin position="21"/>
        <end position="43"/>
    </location>
</feature>
<dbReference type="GO" id="GO:0016020">
    <property type="term" value="C:membrane"/>
    <property type="evidence" value="ECO:0007669"/>
    <property type="project" value="UniProtKB-SubCell"/>
</dbReference>
<keyword evidence="3 6" id="KW-0812">Transmembrane</keyword>
<dbReference type="Proteomes" id="UP000269669">
    <property type="component" value="Unassembled WGS sequence"/>
</dbReference>
<reference evidence="8 9" key="1">
    <citation type="submission" date="2018-12" db="EMBL/GenBank/DDBJ databases">
        <title>Sequencing of bacterial isolates from soil warming experiment in Harvard Forest, Massachusetts, USA.</title>
        <authorList>
            <person name="Deangelis K."/>
        </authorList>
    </citation>
    <scope>NUCLEOTIDE SEQUENCE [LARGE SCALE GENOMIC DNA]</scope>
    <source>
        <strain evidence="8 9">EB153</strain>
    </source>
</reference>
<dbReference type="SUPFAM" id="SSF103473">
    <property type="entry name" value="MFS general substrate transporter"/>
    <property type="match status" value="1"/>
</dbReference>
<name>A0A3R9WES3_9BACT</name>
<keyword evidence="5 6" id="KW-0472">Membrane</keyword>
<evidence type="ECO:0000259" key="7">
    <source>
        <dbReference type="PROSITE" id="PS50850"/>
    </source>
</evidence>
<keyword evidence="4 6" id="KW-1133">Transmembrane helix</keyword>
<feature type="transmembrane region" description="Helical" evidence="6">
    <location>
        <begin position="86"/>
        <end position="106"/>
    </location>
</feature>
<sequence length="550" mass="58178">MSEEPAVIAAAKIDQRDSWKAMTIIGLGQGLMTFNVSALPISMSGIVGSFHVPPTAVGTVIVVHSLCVAAFVMLGAKLGQIYGSRTVFRVMSAVYAVSMVMTTFAPNIAVMLAAQAIAGVAAAAGVPTLVVLIANNYRGRQQGQALGLLGGITALAGMLAFFAAGALETLATWRYTFAILIPWSIGLAYFGRQLTPVDKVPGIKIDLLGVVLSASAIILISLGFNNLNYWGVLLARPAALFNLGGLSPAPVMILLGLVLGQGFFVWSQRRVASGKTPLLALQVIEGRQEQVTVLAMLIIVLLGKALTFLMPLYIEIIQGGSSFQTAVYLIPYQLSLFVAAVFIVRLYGTLSPQDIARYSFVIVAVGFVGLGVTFQNDWNNLAVIFFLIVIGIGQGSLATLLFNVLVTSSRKKFAGDVGSLRGTTNNLASALGTAIAGALMVGVLSLNVERSLIDHPTLPPELIKLVDLDTVTFISNDHLIDALKAIGTKPEHILESVRINAEARLQALRLSLFFLGGLAFMVIIPTRGLPKHIAGPEPSGHEETSESGDK</sequence>
<evidence type="ECO:0000256" key="1">
    <source>
        <dbReference type="ARBA" id="ARBA00004141"/>
    </source>
</evidence>
<evidence type="ECO:0000256" key="6">
    <source>
        <dbReference type="SAM" id="Phobius"/>
    </source>
</evidence>
<feature type="transmembrane region" description="Helical" evidence="6">
    <location>
        <begin position="112"/>
        <end position="134"/>
    </location>
</feature>
<dbReference type="InterPro" id="IPR020846">
    <property type="entry name" value="MFS_dom"/>
</dbReference>
<dbReference type="Pfam" id="PF07690">
    <property type="entry name" value="MFS_1"/>
    <property type="match status" value="1"/>
</dbReference>
<evidence type="ECO:0000256" key="5">
    <source>
        <dbReference type="ARBA" id="ARBA00023136"/>
    </source>
</evidence>
<keyword evidence="2" id="KW-0813">Transport</keyword>
<feature type="transmembrane region" description="Helical" evidence="6">
    <location>
        <begin position="173"/>
        <end position="191"/>
    </location>
</feature>
<feature type="transmembrane region" description="Helical" evidence="6">
    <location>
        <begin position="355"/>
        <end position="375"/>
    </location>
</feature>
<comment type="caution">
    <text evidence="8">The sequence shown here is derived from an EMBL/GenBank/DDBJ whole genome shotgun (WGS) entry which is preliminary data.</text>
</comment>
<dbReference type="PROSITE" id="PS50850">
    <property type="entry name" value="MFS"/>
    <property type="match status" value="1"/>
</dbReference>
<proteinExistence type="predicted"/>
<evidence type="ECO:0000313" key="9">
    <source>
        <dbReference type="Proteomes" id="UP000269669"/>
    </source>
</evidence>
<evidence type="ECO:0000313" key="8">
    <source>
        <dbReference type="EMBL" id="RSL15417.1"/>
    </source>
</evidence>
<dbReference type="EMBL" id="RSDW01000001">
    <property type="protein sequence ID" value="RSL15417.1"/>
    <property type="molecule type" value="Genomic_DNA"/>
</dbReference>
<protein>
    <submittedName>
        <fullName evidence="8">MFS transporter</fullName>
    </submittedName>
</protein>
<feature type="transmembrane region" description="Helical" evidence="6">
    <location>
        <begin position="326"/>
        <end position="348"/>
    </location>
</feature>
<evidence type="ECO:0000256" key="4">
    <source>
        <dbReference type="ARBA" id="ARBA00022989"/>
    </source>
</evidence>
<dbReference type="AlphaFoldDB" id="A0A3R9WES3"/>
<evidence type="ECO:0000256" key="2">
    <source>
        <dbReference type="ARBA" id="ARBA00022448"/>
    </source>
</evidence>
<dbReference type="PANTHER" id="PTHR42718:SF9">
    <property type="entry name" value="MAJOR FACILITATOR SUPERFAMILY MULTIDRUG TRANSPORTER MFSC"/>
    <property type="match status" value="1"/>
</dbReference>
<dbReference type="CDD" id="cd17321">
    <property type="entry name" value="MFS_MMR_MDR_like"/>
    <property type="match status" value="1"/>
</dbReference>
<dbReference type="RefSeq" id="WP_221761589.1">
    <property type="nucleotide sequence ID" value="NZ_RSDW01000001.1"/>
</dbReference>
<feature type="transmembrane region" description="Helical" evidence="6">
    <location>
        <begin position="507"/>
        <end position="524"/>
    </location>
</feature>
<feature type="transmembrane region" description="Helical" evidence="6">
    <location>
        <begin position="291"/>
        <end position="314"/>
    </location>
</feature>
<dbReference type="Gene3D" id="1.20.1250.20">
    <property type="entry name" value="MFS general substrate transporter like domains"/>
    <property type="match status" value="2"/>
</dbReference>
<feature type="transmembrane region" description="Helical" evidence="6">
    <location>
        <begin position="381"/>
        <end position="406"/>
    </location>
</feature>
<dbReference type="InterPro" id="IPR036259">
    <property type="entry name" value="MFS_trans_sf"/>
</dbReference>
<feature type="transmembrane region" description="Helical" evidence="6">
    <location>
        <begin position="146"/>
        <end position="167"/>
    </location>
</feature>
<dbReference type="GO" id="GO:0022857">
    <property type="term" value="F:transmembrane transporter activity"/>
    <property type="evidence" value="ECO:0007669"/>
    <property type="project" value="InterPro"/>
</dbReference>
<dbReference type="InterPro" id="IPR011701">
    <property type="entry name" value="MFS"/>
</dbReference>
<keyword evidence="9" id="KW-1185">Reference proteome</keyword>
<feature type="domain" description="Major facilitator superfamily (MFS) profile" evidence="7">
    <location>
        <begin position="21"/>
        <end position="493"/>
    </location>
</feature>
<feature type="transmembrane region" description="Helical" evidence="6">
    <location>
        <begin position="55"/>
        <end position="74"/>
    </location>
</feature>
<gene>
    <name evidence="8" type="ORF">EDE15_0905</name>
</gene>
<dbReference type="PANTHER" id="PTHR42718">
    <property type="entry name" value="MAJOR FACILITATOR SUPERFAMILY MULTIDRUG TRANSPORTER MFSC"/>
    <property type="match status" value="1"/>
</dbReference>
<evidence type="ECO:0000256" key="3">
    <source>
        <dbReference type="ARBA" id="ARBA00022692"/>
    </source>
</evidence>
<comment type="subcellular location">
    <subcellularLocation>
        <location evidence="1">Membrane</location>
        <topology evidence="1">Multi-pass membrane protein</topology>
    </subcellularLocation>
</comment>